<comment type="catalytic activity">
    <reaction evidence="8 9">
        <text>UTP + L-glutamine + ATP + H2O = CTP + L-glutamate + ADP + phosphate + 2 H(+)</text>
        <dbReference type="Rhea" id="RHEA:26426"/>
        <dbReference type="ChEBI" id="CHEBI:15377"/>
        <dbReference type="ChEBI" id="CHEBI:15378"/>
        <dbReference type="ChEBI" id="CHEBI:29985"/>
        <dbReference type="ChEBI" id="CHEBI:30616"/>
        <dbReference type="ChEBI" id="CHEBI:37563"/>
        <dbReference type="ChEBI" id="CHEBI:43474"/>
        <dbReference type="ChEBI" id="CHEBI:46398"/>
        <dbReference type="ChEBI" id="CHEBI:58359"/>
        <dbReference type="ChEBI" id="CHEBI:456216"/>
        <dbReference type="EC" id="6.3.4.2"/>
    </reaction>
</comment>
<comment type="caution">
    <text evidence="9">Lacks conserved residue(s) required for the propagation of feature annotation.</text>
</comment>
<proteinExistence type="inferred from homology"/>
<feature type="binding site" evidence="9">
    <location>
        <position position="462"/>
    </location>
    <ligand>
        <name>L-glutamine</name>
        <dbReference type="ChEBI" id="CHEBI:58359"/>
    </ligand>
</feature>
<dbReference type="NCBIfam" id="NF003792">
    <property type="entry name" value="PRK05380.1"/>
    <property type="match status" value="1"/>
</dbReference>
<keyword evidence="9" id="KW-0479">Metal-binding</keyword>
<comment type="similarity">
    <text evidence="2 9">Belongs to the CTP synthase family.</text>
</comment>
<comment type="subunit">
    <text evidence="9">Homotetramer.</text>
</comment>
<feature type="binding site" evidence="9">
    <location>
        <position position="224"/>
    </location>
    <ligand>
        <name>CTP</name>
        <dbReference type="ChEBI" id="CHEBI:37563"/>
        <note>allosteric inhibitor</note>
    </ligand>
</feature>
<comment type="catalytic activity">
    <reaction evidence="9">
        <text>UTP + NH4(+) + ATP = CTP + ADP + phosphate + 2 H(+)</text>
        <dbReference type="Rhea" id="RHEA:16597"/>
        <dbReference type="ChEBI" id="CHEBI:15378"/>
        <dbReference type="ChEBI" id="CHEBI:28938"/>
        <dbReference type="ChEBI" id="CHEBI:30616"/>
        <dbReference type="ChEBI" id="CHEBI:37563"/>
        <dbReference type="ChEBI" id="CHEBI:43474"/>
        <dbReference type="ChEBI" id="CHEBI:46398"/>
        <dbReference type="ChEBI" id="CHEBI:456216"/>
    </reaction>
</comment>
<keyword evidence="3 9" id="KW-0436">Ligase</keyword>
<feature type="active site" evidence="9">
    <location>
        <position position="507"/>
    </location>
</feature>
<feature type="binding site" evidence="9">
    <location>
        <position position="71"/>
    </location>
    <ligand>
        <name>ATP</name>
        <dbReference type="ChEBI" id="CHEBI:30616"/>
    </ligand>
</feature>
<keyword evidence="13" id="KW-1185">Reference proteome</keyword>
<reference evidence="12 13" key="1">
    <citation type="submission" date="2023-06" db="EMBL/GenBank/DDBJ databases">
        <title>Five Gram-positive bacteria isolated from mangrove sediments in Shenzhen, Guangdong, China.</title>
        <authorList>
            <person name="Yu S."/>
            <person name="Zheng W."/>
            <person name="Huang Y."/>
        </authorList>
    </citation>
    <scope>NUCLEOTIDE SEQUENCE [LARGE SCALE GENOMIC DNA]</scope>
    <source>
        <strain evidence="12 13">SaN35-3</strain>
    </source>
</reference>
<dbReference type="SUPFAM" id="SSF52317">
    <property type="entry name" value="Class I glutamine amidotransferase-like"/>
    <property type="match status" value="1"/>
</dbReference>
<sequence length="533" mass="60023">MTKYIFVTGGVVSSLGKGITAASLGRLLKNRGLNVTIQKFDPYINVDPGTMSPYQHGEVFVTDDGAETDLDLGHYERFTDINLTRYNNVTTGKIYSTVLQKERRGDYLGGTVQVIPHITNEIKDKVFRAGKETNADVVITEIGGTVGDIESLPFLEAIRQIKSDMGRDNVMYIHCTLVPYIRAAGEMKTKPTQHSVKELRSLGIQPNVIVARTEKPIAQELKDKIALFCDIDEKAVIELLDADTLYAVPLNLQEQRLDEITCQHLKIACKEADMTEWEGLVKKVRNLSKTTKIALVGKYVELQDAYISVVEALKHAGYEYDSDINIKWINSEELTSENVKDQLKDVDGILIPGGFGDRGIDGKIIATTYARENKVPFLGICLGMQVASIEFARNVLQYKGAHSAEIDPNTPYPIIDLLPEQKDIEDLGGTLRLGLYPCKLEKGSKAYEAYHDEVIYERHRHRYEFNNQFRQEMEKNGFIFSGTSPDGRLVEIIELQDHPWFVASQFHPEFTSRPTRPQPLFRDFVKASLKNEG</sequence>
<dbReference type="InterPro" id="IPR029062">
    <property type="entry name" value="Class_I_gatase-like"/>
</dbReference>
<feature type="binding site" evidence="9">
    <location>
        <position position="354"/>
    </location>
    <ligand>
        <name>L-glutamine</name>
        <dbReference type="ChEBI" id="CHEBI:58359"/>
    </ligand>
</feature>
<keyword evidence="4 9" id="KW-0547">Nucleotide-binding</keyword>
<feature type="binding site" evidence="9">
    <location>
        <position position="242"/>
    </location>
    <ligand>
        <name>ATP</name>
        <dbReference type="ChEBI" id="CHEBI:30616"/>
    </ligand>
</feature>
<evidence type="ECO:0000313" key="13">
    <source>
        <dbReference type="Proteomes" id="UP001197974"/>
    </source>
</evidence>
<dbReference type="InterPro" id="IPR027417">
    <property type="entry name" value="P-loop_NTPase"/>
</dbReference>
<dbReference type="RefSeq" id="WP_226541454.1">
    <property type="nucleotide sequence ID" value="NZ_CP129013.1"/>
</dbReference>
<dbReference type="InterPro" id="IPR033828">
    <property type="entry name" value="GATase1_CTP_Synthase"/>
</dbReference>
<comment type="function">
    <text evidence="9">Catalyzes the ATP-dependent amination of UTP to CTP with either L-glutamine or ammonia as the source of nitrogen. Regulates intracellular CTP levels through interactions with the four ribonucleotide triphosphates.</text>
</comment>
<organism evidence="12 13">
    <name type="scientific">Bacillus carboniphilus</name>
    <dbReference type="NCBI Taxonomy" id="86663"/>
    <lineage>
        <taxon>Bacteria</taxon>
        <taxon>Bacillati</taxon>
        <taxon>Bacillota</taxon>
        <taxon>Bacilli</taxon>
        <taxon>Bacillales</taxon>
        <taxon>Bacillaceae</taxon>
        <taxon>Bacillus</taxon>
    </lineage>
</organism>
<evidence type="ECO:0000256" key="3">
    <source>
        <dbReference type="ARBA" id="ARBA00022598"/>
    </source>
</evidence>
<dbReference type="InterPro" id="IPR017456">
    <property type="entry name" value="CTP_synthase_N"/>
</dbReference>
<dbReference type="GO" id="GO:0003883">
    <property type="term" value="F:CTP synthase activity"/>
    <property type="evidence" value="ECO:0007669"/>
    <property type="project" value="UniProtKB-EC"/>
</dbReference>
<feature type="binding site" evidence="9">
    <location>
        <position position="224"/>
    </location>
    <ligand>
        <name>UTP</name>
        <dbReference type="ChEBI" id="CHEBI:46398"/>
    </ligand>
</feature>
<dbReference type="Gene3D" id="3.40.50.300">
    <property type="entry name" value="P-loop containing nucleotide triphosphate hydrolases"/>
    <property type="match status" value="1"/>
</dbReference>
<dbReference type="NCBIfam" id="TIGR00337">
    <property type="entry name" value="PyrG"/>
    <property type="match status" value="1"/>
</dbReference>
<dbReference type="Gene3D" id="3.40.50.880">
    <property type="match status" value="1"/>
</dbReference>
<feature type="binding site" evidence="9">
    <location>
        <begin position="382"/>
        <end position="385"/>
    </location>
    <ligand>
        <name>L-glutamine</name>
        <dbReference type="ChEBI" id="CHEBI:58359"/>
    </ligand>
</feature>
<gene>
    <name evidence="9" type="primary">pyrG</name>
    <name evidence="12" type="ORF">LC087_12585</name>
</gene>
<keyword evidence="6 9" id="KW-0315">Glutamine amidotransferase</keyword>
<feature type="domain" description="CTP synthase N-terminal" evidence="11">
    <location>
        <begin position="3"/>
        <end position="267"/>
    </location>
</feature>
<dbReference type="PROSITE" id="PS51273">
    <property type="entry name" value="GATASE_TYPE_1"/>
    <property type="match status" value="1"/>
</dbReference>
<dbReference type="InterPro" id="IPR017926">
    <property type="entry name" value="GATASE"/>
</dbReference>
<dbReference type="Pfam" id="PF00117">
    <property type="entry name" value="GATase"/>
    <property type="match status" value="1"/>
</dbReference>
<dbReference type="Proteomes" id="UP001197974">
    <property type="component" value="Chromosome"/>
</dbReference>
<feature type="binding site" evidence="9">
    <location>
        <begin position="188"/>
        <end position="193"/>
    </location>
    <ligand>
        <name>CTP</name>
        <dbReference type="ChEBI" id="CHEBI:37563"/>
        <note>allosteric inhibitor</note>
    </ligand>
</feature>
<feature type="binding site" evidence="9">
    <location>
        <position position="71"/>
    </location>
    <ligand>
        <name>Mg(2+)</name>
        <dbReference type="ChEBI" id="CHEBI:18420"/>
    </ligand>
</feature>
<protein>
    <recommendedName>
        <fullName evidence="9">CTP synthase</fullName>
        <ecNumber evidence="9">6.3.4.2</ecNumber>
    </recommendedName>
    <alternativeName>
        <fullName evidence="9">Cytidine 5'-triphosphate synthase</fullName>
    </alternativeName>
    <alternativeName>
        <fullName evidence="9">Cytidine triphosphate synthetase</fullName>
        <shortName evidence="9">CTP synthetase</shortName>
        <shortName evidence="9">CTPS</shortName>
    </alternativeName>
    <alternativeName>
        <fullName evidence="9">UTP--ammonia ligase</fullName>
    </alternativeName>
</protein>
<keyword evidence="7 9" id="KW-0665">Pyrimidine biosynthesis</keyword>
<dbReference type="EMBL" id="CP129013">
    <property type="protein sequence ID" value="WLR41697.1"/>
    <property type="molecule type" value="Genomic_DNA"/>
</dbReference>
<evidence type="ECO:0000256" key="5">
    <source>
        <dbReference type="ARBA" id="ARBA00022840"/>
    </source>
</evidence>
<dbReference type="HAMAP" id="MF_01227">
    <property type="entry name" value="PyrG"/>
    <property type="match status" value="1"/>
</dbReference>
<feature type="binding site" evidence="9">
    <location>
        <position position="405"/>
    </location>
    <ligand>
        <name>L-glutamine</name>
        <dbReference type="ChEBI" id="CHEBI:58359"/>
    </ligand>
</feature>
<feature type="domain" description="Glutamine amidotransferase" evidence="10">
    <location>
        <begin position="302"/>
        <end position="526"/>
    </location>
</feature>
<evidence type="ECO:0000259" key="10">
    <source>
        <dbReference type="Pfam" id="PF00117"/>
    </source>
</evidence>
<name>A0ABY9JQU2_9BACI</name>
<feature type="binding site" evidence="9">
    <location>
        <position position="13"/>
    </location>
    <ligand>
        <name>CTP</name>
        <dbReference type="ChEBI" id="CHEBI:37563"/>
        <note>allosteric inhibitor</note>
    </ligand>
</feature>
<evidence type="ECO:0000256" key="1">
    <source>
        <dbReference type="ARBA" id="ARBA00005171"/>
    </source>
</evidence>
<comment type="miscellaneous">
    <text evidence="9">CTPSs have evolved a hybrid strategy for distinguishing between UTP and CTP. The overlapping regions of the product feedback inhibitory and substrate sites recognize a common feature in both compounds, the triphosphate moiety. To differentiate isosteric substrate and product pyrimidine rings, an additional pocket far from the expected kinase/ligase catalytic site, specifically recognizes the cytosine and ribose portions of the product inhibitor.</text>
</comment>
<feature type="region of interest" description="Amidoligase domain" evidence="9">
    <location>
        <begin position="1"/>
        <end position="267"/>
    </location>
</feature>
<comment type="activity regulation">
    <text evidence="9">Allosterically activated by GTP, when glutamine is the substrate; GTP has no effect on the reaction when ammonia is the substrate. The allosteric effector GTP functions by stabilizing the protein conformation that binds the tetrahedral intermediate(s) formed during glutamine hydrolysis. Inhibited by the product CTP, via allosteric rather than competitive inhibition.</text>
</comment>
<dbReference type="PANTHER" id="PTHR11550:SF0">
    <property type="entry name" value="CTP SYNTHASE-RELATED"/>
    <property type="match status" value="1"/>
</dbReference>
<accession>A0ABY9JQU2</accession>
<dbReference type="EC" id="6.3.4.2" evidence="9"/>
<dbReference type="Pfam" id="PF06418">
    <property type="entry name" value="CTP_synth_N"/>
    <property type="match status" value="1"/>
</dbReference>
<feature type="active site" evidence="9">
    <location>
        <position position="509"/>
    </location>
</feature>
<evidence type="ECO:0000256" key="8">
    <source>
        <dbReference type="ARBA" id="ARBA00047781"/>
    </source>
</evidence>
<feature type="binding site" evidence="9">
    <location>
        <position position="13"/>
    </location>
    <ligand>
        <name>UTP</name>
        <dbReference type="ChEBI" id="CHEBI:46398"/>
    </ligand>
</feature>
<evidence type="ECO:0000256" key="4">
    <source>
        <dbReference type="ARBA" id="ARBA00022741"/>
    </source>
</evidence>
<evidence type="ECO:0000256" key="6">
    <source>
        <dbReference type="ARBA" id="ARBA00022962"/>
    </source>
</evidence>
<feature type="binding site" evidence="9">
    <location>
        <position position="54"/>
    </location>
    <ligand>
        <name>L-glutamine</name>
        <dbReference type="ChEBI" id="CHEBI:58359"/>
    </ligand>
</feature>
<dbReference type="InterPro" id="IPR004468">
    <property type="entry name" value="CTP_synthase"/>
</dbReference>
<evidence type="ECO:0000256" key="2">
    <source>
        <dbReference type="ARBA" id="ARBA00007533"/>
    </source>
</evidence>
<keyword evidence="5 9" id="KW-0067">ATP-binding</keyword>
<dbReference type="CDD" id="cd01746">
    <property type="entry name" value="GATase1_CTP_Synthase"/>
    <property type="match status" value="1"/>
</dbReference>
<dbReference type="CDD" id="cd03113">
    <property type="entry name" value="CTPS_N"/>
    <property type="match status" value="1"/>
</dbReference>
<feature type="active site" description="Nucleophile; for glutamine hydrolysis" evidence="9">
    <location>
        <position position="381"/>
    </location>
</feature>
<evidence type="ECO:0000313" key="12">
    <source>
        <dbReference type="EMBL" id="WLR41697.1"/>
    </source>
</evidence>
<dbReference type="PANTHER" id="PTHR11550">
    <property type="entry name" value="CTP SYNTHASE"/>
    <property type="match status" value="1"/>
</dbReference>
<keyword evidence="9" id="KW-0460">Magnesium</keyword>
<feature type="binding site" evidence="9">
    <location>
        <begin position="188"/>
        <end position="193"/>
    </location>
    <ligand>
        <name>UTP</name>
        <dbReference type="ChEBI" id="CHEBI:46398"/>
    </ligand>
</feature>
<evidence type="ECO:0000256" key="7">
    <source>
        <dbReference type="ARBA" id="ARBA00022975"/>
    </source>
</evidence>
<dbReference type="SUPFAM" id="SSF52540">
    <property type="entry name" value="P-loop containing nucleoside triphosphate hydrolases"/>
    <property type="match status" value="1"/>
</dbReference>
<feature type="binding site" evidence="9">
    <location>
        <begin position="148"/>
        <end position="150"/>
    </location>
    <ligand>
        <name>CTP</name>
        <dbReference type="ChEBI" id="CHEBI:37563"/>
        <note>allosteric inhibitor</note>
    </ligand>
</feature>
<feature type="binding site" evidence="9">
    <location>
        <begin position="14"/>
        <end position="19"/>
    </location>
    <ligand>
        <name>ATP</name>
        <dbReference type="ChEBI" id="CHEBI:30616"/>
    </ligand>
</feature>
<feature type="binding site" evidence="9">
    <location>
        <position position="141"/>
    </location>
    <ligand>
        <name>Mg(2+)</name>
        <dbReference type="ChEBI" id="CHEBI:18420"/>
    </ligand>
</feature>
<comment type="catalytic activity">
    <reaction evidence="9">
        <text>L-glutamine + H2O = L-glutamate + NH4(+)</text>
        <dbReference type="Rhea" id="RHEA:15889"/>
        <dbReference type="ChEBI" id="CHEBI:15377"/>
        <dbReference type="ChEBI" id="CHEBI:28938"/>
        <dbReference type="ChEBI" id="CHEBI:29985"/>
        <dbReference type="ChEBI" id="CHEBI:58359"/>
    </reaction>
</comment>
<evidence type="ECO:0000259" key="11">
    <source>
        <dbReference type="Pfam" id="PF06418"/>
    </source>
</evidence>
<evidence type="ECO:0000256" key="9">
    <source>
        <dbReference type="HAMAP-Rule" id="MF_01227"/>
    </source>
</evidence>
<comment type="pathway">
    <text evidence="1 9">Pyrimidine metabolism; CTP biosynthesis via de novo pathway; CTP from UDP: step 2/2.</text>
</comment>